<dbReference type="PANTHER" id="PTHR12302">
    <property type="entry name" value="EBNA2 BINDING PROTEIN P100"/>
    <property type="match status" value="1"/>
</dbReference>
<proteinExistence type="predicted"/>
<dbReference type="Pfam" id="PF00565">
    <property type="entry name" value="SNase"/>
    <property type="match status" value="1"/>
</dbReference>
<reference evidence="3" key="1">
    <citation type="submission" date="2018-06" db="EMBL/GenBank/DDBJ databases">
        <authorList>
            <person name="Zhirakovskaya E."/>
        </authorList>
    </citation>
    <scope>NUCLEOTIDE SEQUENCE</scope>
</reference>
<evidence type="ECO:0000313" key="3">
    <source>
        <dbReference type="EMBL" id="VAV92538.1"/>
    </source>
</evidence>
<dbReference type="PANTHER" id="PTHR12302:SF26">
    <property type="entry name" value="BLR1266 PROTEIN"/>
    <property type="match status" value="1"/>
</dbReference>
<feature type="domain" description="TNase-like" evidence="2">
    <location>
        <begin position="66"/>
        <end position="181"/>
    </location>
</feature>
<protein>
    <recommendedName>
        <fullName evidence="2">TNase-like domain-containing protein</fullName>
    </recommendedName>
</protein>
<dbReference type="SUPFAM" id="SSF50199">
    <property type="entry name" value="Staphylococcal nuclease"/>
    <property type="match status" value="1"/>
</dbReference>
<dbReference type="EMBL" id="UOEJ01000035">
    <property type="protein sequence ID" value="VAV92538.1"/>
    <property type="molecule type" value="Genomic_DNA"/>
</dbReference>
<dbReference type="Gene3D" id="2.40.50.90">
    <property type="match status" value="1"/>
</dbReference>
<keyword evidence="1" id="KW-0812">Transmembrane</keyword>
<evidence type="ECO:0000256" key="1">
    <source>
        <dbReference type="SAM" id="Phobius"/>
    </source>
</evidence>
<sequence>MNDIVNFHRLRKKKWLKDVVITILVASVTGLFLAFLPLTEKYEKAPRQSNSDPVGVSDTITGKATVTDGDSVVVNGTVIRLQGIDAPEIDQTCWKKSQEYQCGMAAKAYLEHIINNQAITCHIYETDTYGREVAKCFNDANIDLNAQMVSSGNAIAYLYFSHDYARQQADAKKNKKGIWAGHFIEPYLFRRR</sequence>
<dbReference type="InterPro" id="IPR035437">
    <property type="entry name" value="SNase_OB-fold_sf"/>
</dbReference>
<keyword evidence="1" id="KW-1133">Transmembrane helix</keyword>
<name>A0A3B0RVY4_9ZZZZ</name>
<dbReference type="InterPro" id="IPR016071">
    <property type="entry name" value="Staphylococal_nuclease_OB-fold"/>
</dbReference>
<accession>A0A3B0RVY4</accession>
<keyword evidence="1" id="KW-0472">Membrane</keyword>
<organism evidence="3">
    <name type="scientific">hydrothermal vent metagenome</name>
    <dbReference type="NCBI Taxonomy" id="652676"/>
    <lineage>
        <taxon>unclassified sequences</taxon>
        <taxon>metagenomes</taxon>
        <taxon>ecological metagenomes</taxon>
    </lineage>
</organism>
<feature type="transmembrane region" description="Helical" evidence="1">
    <location>
        <begin position="19"/>
        <end position="38"/>
    </location>
</feature>
<dbReference type="AlphaFoldDB" id="A0A3B0RVY4"/>
<dbReference type="SMART" id="SM00318">
    <property type="entry name" value="SNc"/>
    <property type="match status" value="1"/>
</dbReference>
<evidence type="ECO:0000259" key="2">
    <source>
        <dbReference type="PROSITE" id="PS50830"/>
    </source>
</evidence>
<dbReference type="PROSITE" id="PS50830">
    <property type="entry name" value="TNASE_3"/>
    <property type="match status" value="1"/>
</dbReference>
<gene>
    <name evidence="3" type="ORF">MNBD_ALPHA01-1479</name>
</gene>